<proteinExistence type="predicted"/>
<dbReference type="InterPro" id="IPR027417">
    <property type="entry name" value="P-loop_NTPase"/>
</dbReference>
<accession>A0A147IXN2</accession>
<evidence type="ECO:0008006" key="3">
    <source>
        <dbReference type="Google" id="ProtNLM"/>
    </source>
</evidence>
<evidence type="ECO:0000313" key="1">
    <source>
        <dbReference type="EMBL" id="KTW00509.1"/>
    </source>
</evidence>
<dbReference type="Proteomes" id="UP000074072">
    <property type="component" value="Unassembled WGS sequence"/>
</dbReference>
<dbReference type="AlphaFoldDB" id="A0A147IXN2"/>
<protein>
    <recommendedName>
        <fullName evidence="3">Adenylate kinase</fullName>
    </recommendedName>
</protein>
<dbReference type="Pfam" id="PF13207">
    <property type="entry name" value="AAA_17"/>
    <property type="match status" value="1"/>
</dbReference>
<dbReference type="Gene3D" id="3.40.50.300">
    <property type="entry name" value="P-loop containing nucleotide triphosphate hydrolases"/>
    <property type="match status" value="1"/>
</dbReference>
<name>A0A147IXN2_9SPHN</name>
<dbReference type="OrthoDB" id="7585185at2"/>
<reference evidence="1 2" key="1">
    <citation type="journal article" date="2016" name="Front. Microbiol.">
        <title>Genomic Resource of Rice Seed Associated Bacteria.</title>
        <authorList>
            <person name="Midha S."/>
            <person name="Bansal K."/>
            <person name="Sharma S."/>
            <person name="Kumar N."/>
            <person name="Patil P.P."/>
            <person name="Chaudhry V."/>
            <person name="Patil P.B."/>
        </authorList>
    </citation>
    <scope>NUCLEOTIDE SEQUENCE [LARGE SCALE GENOMIC DNA]</scope>
    <source>
        <strain evidence="1 2">SB4</strain>
    </source>
</reference>
<dbReference type="PATRIC" id="fig|33051.4.peg.2063"/>
<evidence type="ECO:0000313" key="2">
    <source>
        <dbReference type="Proteomes" id="UP000074072"/>
    </source>
</evidence>
<comment type="caution">
    <text evidence="1">The sequence shown here is derived from an EMBL/GenBank/DDBJ whole genome shotgun (WGS) entry which is preliminary data.</text>
</comment>
<dbReference type="RefSeq" id="WP_058751977.1">
    <property type="nucleotide sequence ID" value="NZ_LDTE01000036.1"/>
</dbReference>
<dbReference type="EMBL" id="LDTE01000036">
    <property type="protein sequence ID" value="KTW00509.1"/>
    <property type="molecule type" value="Genomic_DNA"/>
</dbReference>
<organism evidence="1 2">
    <name type="scientific">Sphingomonas sanguinis</name>
    <dbReference type="NCBI Taxonomy" id="33051"/>
    <lineage>
        <taxon>Bacteria</taxon>
        <taxon>Pseudomonadati</taxon>
        <taxon>Pseudomonadota</taxon>
        <taxon>Alphaproteobacteria</taxon>
        <taxon>Sphingomonadales</taxon>
        <taxon>Sphingomonadaceae</taxon>
        <taxon>Sphingomonas</taxon>
    </lineage>
</organism>
<dbReference type="SUPFAM" id="SSF52540">
    <property type="entry name" value="P-loop containing nucleoside triphosphate hydrolases"/>
    <property type="match status" value="1"/>
</dbReference>
<gene>
    <name evidence="1" type="ORF">SB4_06935</name>
</gene>
<sequence length="195" mass="21210">MSGQEHEDGPVVGLFGISGVGKTRFASALVELNPEVLHLQASALLRRASGLGNEALRTANRNQLVANQSALALATEQARSGQRERPVLIDAHSVIDNDIELVDVPFDAIQPLNIETYIFLRASPSSIIQRRSASTRSRPLRSAEELAKHQSRALAVCREYADSSGRPLVIINVPDGAVPPEALTLATKQFDRRRM</sequence>